<feature type="region of interest" description="Disordered" evidence="1">
    <location>
        <begin position="237"/>
        <end position="263"/>
    </location>
</feature>
<feature type="region of interest" description="Disordered" evidence="1">
    <location>
        <begin position="106"/>
        <end position="131"/>
    </location>
</feature>
<sequence>MRSRLCPQTSPSRLQNTIISVAHIRIQLEGPLFMEVLAQRYRWLRGTDGSEVQMAQRYSWLRGTAGSEVQLAQRYRWLIDLSRSEAQEQKRSHDNKKKVDVIDLTLDSSSEEEEEPPMKRPCPSLSPVSPPGNNNIINKGVLNLHQSPPVTRAPSRPPVETSYIPPPPPLIQDYRHYYHAANDLPELNFFSFLQGDNQHYNMVMAAAASASSSEEQELLLSRFLPYTSAQMLREAGSGSSSVGVANGNSSSGSSSSLVSSSSLRERDKEVSGLSRSSVEAAAAVAAIYGSIIWLEHPQCETLELSARLWSSVRDSGAQCETLELSARLWSSVRDSGAQCETLELVDPEGAVAALCMCRLHL</sequence>
<feature type="compositionally biased region" description="Low complexity" evidence="1">
    <location>
        <begin position="237"/>
        <end position="262"/>
    </location>
</feature>
<dbReference type="Proteomes" id="UP001497482">
    <property type="component" value="Chromosome 20"/>
</dbReference>
<evidence type="ECO:0000256" key="1">
    <source>
        <dbReference type="SAM" id="MobiDB-lite"/>
    </source>
</evidence>
<keyword evidence="3" id="KW-1185">Reference proteome</keyword>
<proteinExistence type="predicted"/>
<dbReference type="EMBL" id="OZ035842">
    <property type="protein sequence ID" value="CAL1595754.1"/>
    <property type="molecule type" value="Genomic_DNA"/>
</dbReference>
<evidence type="ECO:0000313" key="2">
    <source>
        <dbReference type="EMBL" id="CAL1595754.1"/>
    </source>
</evidence>
<dbReference type="AlphaFoldDB" id="A0AAV2L1K6"/>
<gene>
    <name evidence="2" type="ORF">KC01_LOCUS24496</name>
</gene>
<organism evidence="2 3">
    <name type="scientific">Knipowitschia caucasica</name>
    <name type="common">Caucasian dwarf goby</name>
    <name type="synonym">Pomatoschistus caucasicus</name>
    <dbReference type="NCBI Taxonomy" id="637954"/>
    <lineage>
        <taxon>Eukaryota</taxon>
        <taxon>Metazoa</taxon>
        <taxon>Chordata</taxon>
        <taxon>Craniata</taxon>
        <taxon>Vertebrata</taxon>
        <taxon>Euteleostomi</taxon>
        <taxon>Actinopterygii</taxon>
        <taxon>Neopterygii</taxon>
        <taxon>Teleostei</taxon>
        <taxon>Neoteleostei</taxon>
        <taxon>Acanthomorphata</taxon>
        <taxon>Gobiaria</taxon>
        <taxon>Gobiiformes</taxon>
        <taxon>Gobioidei</taxon>
        <taxon>Gobiidae</taxon>
        <taxon>Gobiinae</taxon>
        <taxon>Knipowitschia</taxon>
    </lineage>
</organism>
<protein>
    <submittedName>
        <fullName evidence="2">Uncharacterized protein</fullName>
    </submittedName>
</protein>
<reference evidence="2 3" key="1">
    <citation type="submission" date="2024-04" db="EMBL/GenBank/DDBJ databases">
        <authorList>
            <person name="Waldvogel A.-M."/>
            <person name="Schoenle A."/>
        </authorList>
    </citation>
    <scope>NUCLEOTIDE SEQUENCE [LARGE SCALE GENOMIC DNA]</scope>
</reference>
<name>A0AAV2L1K6_KNICA</name>
<accession>A0AAV2L1K6</accession>
<evidence type="ECO:0000313" key="3">
    <source>
        <dbReference type="Proteomes" id="UP001497482"/>
    </source>
</evidence>